<gene>
    <name evidence="1" type="ORF">SAMN05428998_11439</name>
</gene>
<organism evidence="1 2">
    <name type="scientific">Tistlia consotensis USBA 355</name>
    <dbReference type="NCBI Taxonomy" id="560819"/>
    <lineage>
        <taxon>Bacteria</taxon>
        <taxon>Pseudomonadati</taxon>
        <taxon>Pseudomonadota</taxon>
        <taxon>Alphaproteobacteria</taxon>
        <taxon>Rhodospirillales</taxon>
        <taxon>Rhodovibrionaceae</taxon>
        <taxon>Tistlia</taxon>
    </lineage>
</organism>
<protein>
    <submittedName>
        <fullName evidence="1">Uncharacterized protein</fullName>
    </submittedName>
</protein>
<keyword evidence="2" id="KW-1185">Reference proteome</keyword>
<name>A0A1Y6C331_9PROT</name>
<dbReference type="AlphaFoldDB" id="A0A1Y6C331"/>
<accession>A0A1Y6C331</accession>
<dbReference type="Proteomes" id="UP000192917">
    <property type="component" value="Unassembled WGS sequence"/>
</dbReference>
<dbReference type="STRING" id="560819.SAMN05428998_11439"/>
<proteinExistence type="predicted"/>
<dbReference type="EMBL" id="FWZX01000014">
    <property type="protein sequence ID" value="SMF40689.1"/>
    <property type="molecule type" value="Genomic_DNA"/>
</dbReference>
<reference evidence="1 2" key="1">
    <citation type="submission" date="2017-04" db="EMBL/GenBank/DDBJ databases">
        <authorList>
            <person name="Afonso C.L."/>
            <person name="Miller P.J."/>
            <person name="Scott M.A."/>
            <person name="Spackman E."/>
            <person name="Goraichik I."/>
            <person name="Dimitrov K.M."/>
            <person name="Suarez D.L."/>
            <person name="Swayne D.E."/>
        </authorList>
    </citation>
    <scope>NUCLEOTIDE SEQUENCE [LARGE SCALE GENOMIC DNA]</scope>
    <source>
        <strain evidence="1 2">USBA 355</strain>
    </source>
</reference>
<evidence type="ECO:0000313" key="1">
    <source>
        <dbReference type="EMBL" id="SMF40689.1"/>
    </source>
</evidence>
<evidence type="ECO:0000313" key="2">
    <source>
        <dbReference type="Proteomes" id="UP000192917"/>
    </source>
</evidence>
<sequence length="88" mass="9120">MSLKFIEMDQGPVQPIGPARDVVLVTKGSDSLPDGAARGLLVGTAGTANLVTEQGGVRSDVPLQQGYNPIRVLAVLTGGTADDIWAIY</sequence>